<dbReference type="PANTHER" id="PTHR43491">
    <property type="entry name" value="UDP-N-ACETYL-D-MANNOSAMINE DEHYDROGENASE"/>
    <property type="match status" value="1"/>
</dbReference>
<dbReference type="AlphaFoldDB" id="A0A1G2KR13"/>
<dbReference type="InterPro" id="IPR014027">
    <property type="entry name" value="UDP-Glc/GDP-Man_DH_C"/>
</dbReference>
<dbReference type="Gene3D" id="3.40.50.720">
    <property type="entry name" value="NAD(P)-binding Rossmann-like Domain"/>
    <property type="match status" value="1"/>
</dbReference>
<name>A0A1G2KR13_9BACT</name>
<dbReference type="Proteomes" id="UP000177362">
    <property type="component" value="Unassembled WGS sequence"/>
</dbReference>
<dbReference type="GO" id="GO:0016628">
    <property type="term" value="F:oxidoreductase activity, acting on the CH-CH group of donors, NAD or NADP as acceptor"/>
    <property type="evidence" value="ECO:0007669"/>
    <property type="project" value="InterPro"/>
</dbReference>
<evidence type="ECO:0000313" key="3">
    <source>
        <dbReference type="Proteomes" id="UP000177362"/>
    </source>
</evidence>
<dbReference type="GO" id="GO:0051287">
    <property type="term" value="F:NAD binding"/>
    <property type="evidence" value="ECO:0007669"/>
    <property type="project" value="InterPro"/>
</dbReference>
<evidence type="ECO:0000259" key="1">
    <source>
        <dbReference type="SMART" id="SM00984"/>
    </source>
</evidence>
<dbReference type="GO" id="GO:0000271">
    <property type="term" value="P:polysaccharide biosynthetic process"/>
    <property type="evidence" value="ECO:0007669"/>
    <property type="project" value="InterPro"/>
</dbReference>
<gene>
    <name evidence="2" type="ORF">A3C11_01535</name>
</gene>
<dbReference type="EMBL" id="MHQJ01000006">
    <property type="protein sequence ID" value="OHA01877.1"/>
    <property type="molecule type" value="Genomic_DNA"/>
</dbReference>
<dbReference type="GO" id="GO:0016616">
    <property type="term" value="F:oxidoreductase activity, acting on the CH-OH group of donors, NAD or NADP as acceptor"/>
    <property type="evidence" value="ECO:0007669"/>
    <property type="project" value="InterPro"/>
</dbReference>
<protein>
    <recommendedName>
        <fullName evidence="1">UDP-glucose/GDP-mannose dehydrogenase C-terminal domain-containing protein</fullName>
    </recommendedName>
</protein>
<dbReference type="STRING" id="1802271.A3C11_01535"/>
<dbReference type="Pfam" id="PF03720">
    <property type="entry name" value="UDPG_MGDP_dh_C"/>
    <property type="match status" value="1"/>
</dbReference>
<dbReference type="InterPro" id="IPR028359">
    <property type="entry name" value="UDP_ManNAc/GlcNAc_DH"/>
</dbReference>
<sequence>MIAKEHHLDYYRIYEAMRKDYPRNKDIPGPGFSAGPCLLKDTMQLAAFNNNNFFIGHAAMLVNEGLPNYLIQQLKHGQIGAVEKLVGQSSVNLTAQKSLQSVRRSLQEAGDLKKKTIGILGMAFKAESDDSRDSLSYKLRKLAQAEAKRVLCTDVYIRDSSFVSIDTVLAESDILIVAAPHKQYASISPNKLRGKVVVDIWNHLPRNAKTL</sequence>
<dbReference type="SUPFAM" id="SSF52413">
    <property type="entry name" value="UDP-glucose/GDP-mannose dehydrogenase C-terminal domain"/>
    <property type="match status" value="1"/>
</dbReference>
<feature type="domain" description="UDP-glucose/GDP-mannose dehydrogenase C-terminal" evidence="1">
    <location>
        <begin position="118"/>
        <end position="206"/>
    </location>
</feature>
<dbReference type="SMART" id="SM00984">
    <property type="entry name" value="UDPG_MGDP_dh_C"/>
    <property type="match status" value="1"/>
</dbReference>
<organism evidence="2 3">
    <name type="scientific">Candidatus Sungbacteria bacterium RIFCSPHIGHO2_02_FULL_49_12</name>
    <dbReference type="NCBI Taxonomy" id="1802271"/>
    <lineage>
        <taxon>Bacteria</taxon>
        <taxon>Candidatus Sungiibacteriota</taxon>
    </lineage>
</organism>
<comment type="caution">
    <text evidence="2">The sequence shown here is derived from an EMBL/GenBank/DDBJ whole genome shotgun (WGS) entry which is preliminary data.</text>
</comment>
<dbReference type="InterPro" id="IPR036220">
    <property type="entry name" value="UDP-Glc/GDP-Man_DH_C_sf"/>
</dbReference>
<proteinExistence type="predicted"/>
<dbReference type="PANTHER" id="PTHR43491:SF1">
    <property type="entry name" value="UDP-N-ACETYL-D-MANNOSAMINE DEHYDROGENASE"/>
    <property type="match status" value="1"/>
</dbReference>
<evidence type="ECO:0000313" key="2">
    <source>
        <dbReference type="EMBL" id="OHA01877.1"/>
    </source>
</evidence>
<reference evidence="2 3" key="1">
    <citation type="journal article" date="2016" name="Nat. Commun.">
        <title>Thousands of microbial genomes shed light on interconnected biogeochemical processes in an aquifer system.</title>
        <authorList>
            <person name="Anantharaman K."/>
            <person name="Brown C.T."/>
            <person name="Hug L.A."/>
            <person name="Sharon I."/>
            <person name="Castelle C.J."/>
            <person name="Probst A.J."/>
            <person name="Thomas B.C."/>
            <person name="Singh A."/>
            <person name="Wilkins M.J."/>
            <person name="Karaoz U."/>
            <person name="Brodie E.L."/>
            <person name="Williams K.H."/>
            <person name="Hubbard S.S."/>
            <person name="Banfield J.F."/>
        </authorList>
    </citation>
    <scope>NUCLEOTIDE SEQUENCE [LARGE SCALE GENOMIC DNA]</scope>
</reference>
<accession>A0A1G2KR13</accession>